<keyword evidence="1" id="KW-0472">Membrane</keyword>
<accession>A0A1Q9DKY7</accession>
<feature type="transmembrane region" description="Helical" evidence="1">
    <location>
        <begin position="139"/>
        <end position="158"/>
    </location>
</feature>
<sequence>MRRISFIMEPGYPEVLEVASSLAKEVGGPVALGAFVRVKAGVRVLSRMYPETTKLLTAFLASEFPGDFFLAIQVQVDVDKPPHKDVRNTSMPTLLVNLSEGAPGGAEMKSLQPLKAYSMKRLKLPTEFQMQKQQRMSNAAVCAGLAAFAALAVAAGYARKVVQKLADVETAVWYYADKVQAAEMRQDRSAGLQNDVSRKIMQAFEQCREKRGCSPEVFLQRRLQAAMESACRAAVLLGLADKQELFWKCSVLEAKLCLCRDWLLQLEDENLKNGCSIISKVIAGQLKMHPAAYPQTTFEEWKQLAEHSVQAPVKAVSSFVQLCKRCLPMQKFHLQLHPERLKLLKEFQMQKQQRMVAAAACAASAAFAAFAAAAAFARRVVQKLEDVETAVWFYADKVQAAEMRQDRSAGLQNDVSRKIMQAFEQCREKRGCSPEVFLQRRLQAAMESACRAAVLQGAADQQELYWRCSVLESKLCLCRDWLVQVEDESLKNACTNFARVIAGGIQMHPAACPQTSIAEWQQLAGTQGMQLFALKPLRMQIEDRVQEVQALCREGSSAGSEQQLRAAVQKVQSML</sequence>
<protein>
    <submittedName>
        <fullName evidence="2">Uncharacterized protein</fullName>
    </submittedName>
</protein>
<reference evidence="2 3" key="1">
    <citation type="submission" date="2016-02" db="EMBL/GenBank/DDBJ databases">
        <title>Genome analysis of coral dinoflagellate symbionts highlights evolutionary adaptations to a symbiotic lifestyle.</title>
        <authorList>
            <person name="Aranda M."/>
            <person name="Li Y."/>
            <person name="Liew Y.J."/>
            <person name="Baumgarten S."/>
            <person name="Simakov O."/>
            <person name="Wilson M."/>
            <person name="Piel J."/>
            <person name="Ashoor H."/>
            <person name="Bougouffa S."/>
            <person name="Bajic V.B."/>
            <person name="Ryu T."/>
            <person name="Ravasi T."/>
            <person name="Bayer T."/>
            <person name="Micklem G."/>
            <person name="Kim H."/>
            <person name="Bhak J."/>
            <person name="Lajeunesse T.C."/>
            <person name="Voolstra C.R."/>
        </authorList>
    </citation>
    <scope>NUCLEOTIDE SEQUENCE [LARGE SCALE GENOMIC DNA]</scope>
    <source>
        <strain evidence="2 3">CCMP2467</strain>
    </source>
</reference>
<dbReference type="AlphaFoldDB" id="A0A1Q9DKY7"/>
<keyword evidence="1" id="KW-0812">Transmembrane</keyword>
<keyword evidence="3" id="KW-1185">Reference proteome</keyword>
<evidence type="ECO:0000256" key="1">
    <source>
        <dbReference type="SAM" id="Phobius"/>
    </source>
</evidence>
<organism evidence="2 3">
    <name type="scientific">Symbiodinium microadriaticum</name>
    <name type="common">Dinoflagellate</name>
    <name type="synonym">Zooxanthella microadriatica</name>
    <dbReference type="NCBI Taxonomy" id="2951"/>
    <lineage>
        <taxon>Eukaryota</taxon>
        <taxon>Sar</taxon>
        <taxon>Alveolata</taxon>
        <taxon>Dinophyceae</taxon>
        <taxon>Suessiales</taxon>
        <taxon>Symbiodiniaceae</taxon>
        <taxon>Symbiodinium</taxon>
    </lineage>
</organism>
<dbReference type="EMBL" id="LSRX01000490">
    <property type="protein sequence ID" value="OLP95810.1"/>
    <property type="molecule type" value="Genomic_DNA"/>
</dbReference>
<keyword evidence="1" id="KW-1133">Transmembrane helix</keyword>
<comment type="caution">
    <text evidence="2">The sequence shown here is derived from an EMBL/GenBank/DDBJ whole genome shotgun (WGS) entry which is preliminary data.</text>
</comment>
<feature type="transmembrane region" description="Helical" evidence="1">
    <location>
        <begin position="355"/>
        <end position="377"/>
    </location>
</feature>
<dbReference type="OrthoDB" id="447964at2759"/>
<evidence type="ECO:0000313" key="3">
    <source>
        <dbReference type="Proteomes" id="UP000186817"/>
    </source>
</evidence>
<gene>
    <name evidence="2" type="ORF">AK812_SmicGene22050</name>
</gene>
<proteinExistence type="predicted"/>
<dbReference type="Proteomes" id="UP000186817">
    <property type="component" value="Unassembled WGS sequence"/>
</dbReference>
<evidence type="ECO:0000313" key="2">
    <source>
        <dbReference type="EMBL" id="OLP95810.1"/>
    </source>
</evidence>
<name>A0A1Q9DKY7_SYMMI</name>